<evidence type="ECO:0000313" key="2">
    <source>
        <dbReference type="Proteomes" id="UP001374535"/>
    </source>
</evidence>
<name>A0AAQ3MVL8_VIGMU</name>
<dbReference type="Proteomes" id="UP001374535">
    <property type="component" value="Chromosome 9"/>
</dbReference>
<sequence>MERKAKAVFTPFQLVRHRETRGTTPNSGKLLPVVVVGAVDNVTQVGSVVILRGTRPLRRLLCAWPNPATNVAPQTPATASTPPPPALIQGCGVCRPPPFVAGDPFFSFLFLLSLCSDRGLCASDFL</sequence>
<organism evidence="1 2">
    <name type="scientific">Vigna mungo</name>
    <name type="common">Black gram</name>
    <name type="synonym">Phaseolus mungo</name>
    <dbReference type="NCBI Taxonomy" id="3915"/>
    <lineage>
        <taxon>Eukaryota</taxon>
        <taxon>Viridiplantae</taxon>
        <taxon>Streptophyta</taxon>
        <taxon>Embryophyta</taxon>
        <taxon>Tracheophyta</taxon>
        <taxon>Spermatophyta</taxon>
        <taxon>Magnoliopsida</taxon>
        <taxon>eudicotyledons</taxon>
        <taxon>Gunneridae</taxon>
        <taxon>Pentapetalae</taxon>
        <taxon>rosids</taxon>
        <taxon>fabids</taxon>
        <taxon>Fabales</taxon>
        <taxon>Fabaceae</taxon>
        <taxon>Papilionoideae</taxon>
        <taxon>50 kb inversion clade</taxon>
        <taxon>NPAAA clade</taxon>
        <taxon>indigoferoid/millettioid clade</taxon>
        <taxon>Phaseoleae</taxon>
        <taxon>Vigna</taxon>
    </lineage>
</organism>
<protein>
    <submittedName>
        <fullName evidence="1">Uncharacterized protein</fullName>
    </submittedName>
</protein>
<dbReference type="AlphaFoldDB" id="A0AAQ3MVL8"/>
<keyword evidence="2" id="KW-1185">Reference proteome</keyword>
<accession>A0AAQ3MVL8</accession>
<gene>
    <name evidence="1" type="ORF">V8G54_029650</name>
</gene>
<evidence type="ECO:0000313" key="1">
    <source>
        <dbReference type="EMBL" id="WVY97499.1"/>
    </source>
</evidence>
<dbReference type="EMBL" id="CP144692">
    <property type="protein sequence ID" value="WVY97499.1"/>
    <property type="molecule type" value="Genomic_DNA"/>
</dbReference>
<reference evidence="1 2" key="1">
    <citation type="journal article" date="2023" name="Life. Sci Alliance">
        <title>Evolutionary insights into 3D genome organization and epigenetic landscape of Vigna mungo.</title>
        <authorList>
            <person name="Junaid A."/>
            <person name="Singh B."/>
            <person name="Bhatia S."/>
        </authorList>
    </citation>
    <scope>NUCLEOTIDE SEQUENCE [LARGE SCALE GENOMIC DNA]</scope>
    <source>
        <strain evidence="1">Urdbean</strain>
    </source>
</reference>
<proteinExistence type="predicted"/>